<protein>
    <submittedName>
        <fullName evidence="2">Uncharacterized protein</fullName>
    </submittedName>
</protein>
<keyword evidence="3" id="KW-1185">Reference proteome</keyword>
<sequence length="297" mass="31584">MTHRAAVASGRSRDTDHVRAQPAAPSTGPPERRPTPGTSPPDRTPAKRETPSAQDPPGARSPQRETAGPRLPGSRPPQRETAGPRLPGPRPPQRETAGPRPSQPWTRRARDHAAQAPPGADTAQRTPTQTRSEQTRPARAALPRPPCPKLGPPRARPGPPQPRPTTGSPASSSAPVGAVETGDRSRQPRPYRPSGDSPELSTMAGSPQARREDRCISVEWLVAGDPRWRAGHAPGRAMRQGGPQRACAGPRHHRSAPAGRSGPVSWRVRVRGGWLPVQASVGHLPESDQRGTGCRGP</sequence>
<comment type="caution">
    <text evidence="2">The sequence shown here is derived from an EMBL/GenBank/DDBJ whole genome shotgun (WGS) entry which is preliminary data.</text>
</comment>
<evidence type="ECO:0000313" key="3">
    <source>
        <dbReference type="Proteomes" id="UP000542742"/>
    </source>
</evidence>
<feature type="compositionally biased region" description="Pro residues" evidence="1">
    <location>
        <begin position="143"/>
        <end position="163"/>
    </location>
</feature>
<feature type="compositionally biased region" description="Polar residues" evidence="1">
    <location>
        <begin position="123"/>
        <end position="132"/>
    </location>
</feature>
<name>A0A7W7CNR4_9ACTN</name>
<feature type="region of interest" description="Disordered" evidence="1">
    <location>
        <begin position="231"/>
        <end position="264"/>
    </location>
</feature>
<proteinExistence type="predicted"/>
<evidence type="ECO:0000313" key="2">
    <source>
        <dbReference type="EMBL" id="MBB4691949.1"/>
    </source>
</evidence>
<evidence type="ECO:0000256" key="1">
    <source>
        <dbReference type="SAM" id="MobiDB-lite"/>
    </source>
</evidence>
<accession>A0A7W7CNR4</accession>
<dbReference type="AlphaFoldDB" id="A0A7W7CNR4"/>
<organism evidence="2 3">
    <name type="scientific">Paractinoplanes abujensis</name>
    <dbReference type="NCBI Taxonomy" id="882441"/>
    <lineage>
        <taxon>Bacteria</taxon>
        <taxon>Bacillati</taxon>
        <taxon>Actinomycetota</taxon>
        <taxon>Actinomycetes</taxon>
        <taxon>Micromonosporales</taxon>
        <taxon>Micromonosporaceae</taxon>
        <taxon>Paractinoplanes</taxon>
    </lineage>
</organism>
<dbReference type="EMBL" id="JACHMF010000001">
    <property type="protein sequence ID" value="MBB4691949.1"/>
    <property type="molecule type" value="Genomic_DNA"/>
</dbReference>
<dbReference type="PRINTS" id="PR01217">
    <property type="entry name" value="PRICHEXTENSN"/>
</dbReference>
<feature type="compositionally biased region" description="Low complexity" evidence="1">
    <location>
        <begin position="164"/>
        <end position="179"/>
    </location>
</feature>
<reference evidence="2 3" key="1">
    <citation type="submission" date="2020-08" db="EMBL/GenBank/DDBJ databases">
        <title>Sequencing the genomes of 1000 actinobacteria strains.</title>
        <authorList>
            <person name="Klenk H.-P."/>
        </authorList>
    </citation>
    <scope>NUCLEOTIDE SEQUENCE [LARGE SCALE GENOMIC DNA]</scope>
    <source>
        <strain evidence="2 3">DSM 45518</strain>
    </source>
</reference>
<feature type="region of interest" description="Disordered" evidence="1">
    <location>
        <begin position="1"/>
        <end position="213"/>
    </location>
</feature>
<gene>
    <name evidence="2" type="ORF">BKA14_002097</name>
</gene>
<dbReference type="Proteomes" id="UP000542742">
    <property type="component" value="Unassembled WGS sequence"/>
</dbReference>